<organism evidence="6 7">
    <name type="scientific">Paenibacillus suaedae</name>
    <dbReference type="NCBI Taxonomy" id="3077233"/>
    <lineage>
        <taxon>Bacteria</taxon>
        <taxon>Bacillati</taxon>
        <taxon>Bacillota</taxon>
        <taxon>Bacilli</taxon>
        <taxon>Bacillales</taxon>
        <taxon>Paenibacillaceae</taxon>
        <taxon>Paenibacillus</taxon>
    </lineage>
</organism>
<gene>
    <name evidence="3 6" type="primary">gcvH</name>
    <name evidence="6" type="ORF">RQP50_22605</name>
</gene>
<dbReference type="CDD" id="cd06848">
    <property type="entry name" value="GCS_H"/>
    <property type="match status" value="1"/>
</dbReference>
<dbReference type="EMBL" id="JAVYAA010000006">
    <property type="protein sequence ID" value="MDT8979035.1"/>
    <property type="molecule type" value="Genomic_DNA"/>
</dbReference>
<evidence type="ECO:0000256" key="1">
    <source>
        <dbReference type="ARBA" id="ARBA00009249"/>
    </source>
</evidence>
<evidence type="ECO:0000256" key="2">
    <source>
        <dbReference type="ARBA" id="ARBA00022823"/>
    </source>
</evidence>
<accession>A0AAJ2N6W0</accession>
<comment type="similarity">
    <text evidence="1 3">Belongs to the GcvH family.</text>
</comment>
<evidence type="ECO:0000259" key="5">
    <source>
        <dbReference type="PROSITE" id="PS50968"/>
    </source>
</evidence>
<dbReference type="InterPro" id="IPR003016">
    <property type="entry name" value="2-oxoA_DH_lipoyl-BS"/>
</dbReference>
<comment type="subunit">
    <text evidence="3">The glycine cleavage system is composed of four proteins: P, T, L and H.</text>
</comment>
<dbReference type="InterPro" id="IPR011053">
    <property type="entry name" value="Single_hybrid_motif"/>
</dbReference>
<dbReference type="PANTHER" id="PTHR11715">
    <property type="entry name" value="GLYCINE CLEAVAGE SYSTEM H PROTEIN"/>
    <property type="match status" value="1"/>
</dbReference>
<dbReference type="Proteomes" id="UP001250538">
    <property type="component" value="Unassembled WGS sequence"/>
</dbReference>
<dbReference type="InterPro" id="IPR002930">
    <property type="entry name" value="GCV_H"/>
</dbReference>
<dbReference type="Pfam" id="PF01597">
    <property type="entry name" value="GCV_H"/>
    <property type="match status" value="1"/>
</dbReference>
<dbReference type="HAMAP" id="MF_00272">
    <property type="entry name" value="GcvH"/>
    <property type="match status" value="1"/>
</dbReference>
<dbReference type="PANTHER" id="PTHR11715:SF3">
    <property type="entry name" value="GLYCINE CLEAVAGE SYSTEM H PROTEIN-RELATED"/>
    <property type="match status" value="1"/>
</dbReference>
<dbReference type="GO" id="GO:0019464">
    <property type="term" value="P:glycine decarboxylation via glycine cleavage system"/>
    <property type="evidence" value="ECO:0007669"/>
    <property type="project" value="UniProtKB-UniRule"/>
</dbReference>
<dbReference type="InterPro" id="IPR017453">
    <property type="entry name" value="GCV_H_sub"/>
</dbReference>
<dbReference type="NCBIfam" id="TIGR00527">
    <property type="entry name" value="gcvH"/>
    <property type="match status" value="1"/>
</dbReference>
<protein>
    <recommendedName>
        <fullName evidence="3">Glycine cleavage system H protein</fullName>
    </recommendedName>
    <alternativeName>
        <fullName evidence="3">Octanoyl/lipoyl carrier protein</fullName>
    </alternativeName>
</protein>
<dbReference type="SUPFAM" id="SSF51230">
    <property type="entry name" value="Single hybrid motif"/>
    <property type="match status" value="1"/>
</dbReference>
<feature type="domain" description="Lipoyl-binding" evidence="5">
    <location>
        <begin position="24"/>
        <end position="106"/>
    </location>
</feature>
<keyword evidence="2 3" id="KW-0450">Lipoyl</keyword>
<dbReference type="GO" id="GO:0005829">
    <property type="term" value="C:cytosol"/>
    <property type="evidence" value="ECO:0007669"/>
    <property type="project" value="TreeGrafter"/>
</dbReference>
<feature type="modified residue" description="N6-lipoyllysine" evidence="3 4">
    <location>
        <position position="65"/>
    </location>
</feature>
<dbReference type="Gene3D" id="2.40.50.100">
    <property type="match status" value="1"/>
</dbReference>
<dbReference type="InterPro" id="IPR000089">
    <property type="entry name" value="Biotin_lipoyl"/>
</dbReference>
<evidence type="ECO:0000256" key="4">
    <source>
        <dbReference type="PIRSR" id="PIRSR617453-50"/>
    </source>
</evidence>
<dbReference type="GO" id="GO:0005960">
    <property type="term" value="C:glycine cleavage complex"/>
    <property type="evidence" value="ECO:0007669"/>
    <property type="project" value="InterPro"/>
</dbReference>
<dbReference type="NCBIfam" id="NF002270">
    <property type="entry name" value="PRK01202.1"/>
    <property type="match status" value="1"/>
</dbReference>
<comment type="caution">
    <text evidence="6">The sequence shown here is derived from an EMBL/GenBank/DDBJ whole genome shotgun (WGS) entry which is preliminary data.</text>
</comment>
<dbReference type="PROSITE" id="PS00189">
    <property type="entry name" value="LIPOYL"/>
    <property type="match status" value="1"/>
</dbReference>
<comment type="function">
    <text evidence="3">The glycine cleavage system catalyzes the degradation of glycine. The H protein shuttles the methylamine group of glycine from the P protein to the T protein.</text>
</comment>
<keyword evidence="7" id="KW-1185">Reference proteome</keyword>
<dbReference type="RefSeq" id="WP_072729907.1">
    <property type="nucleotide sequence ID" value="NZ_JAVYAA010000006.1"/>
</dbReference>
<dbReference type="PROSITE" id="PS50968">
    <property type="entry name" value="BIOTINYL_LIPOYL"/>
    <property type="match status" value="1"/>
</dbReference>
<evidence type="ECO:0000313" key="6">
    <source>
        <dbReference type="EMBL" id="MDT8979035.1"/>
    </source>
</evidence>
<comment type="function">
    <text evidence="3">Is also involved in protein lipoylation via its role as an octanoyl/lipoyl carrier protein intermediate.</text>
</comment>
<dbReference type="InterPro" id="IPR033753">
    <property type="entry name" value="GCV_H/Fam206"/>
</dbReference>
<evidence type="ECO:0000256" key="3">
    <source>
        <dbReference type="HAMAP-Rule" id="MF_00272"/>
    </source>
</evidence>
<evidence type="ECO:0000313" key="7">
    <source>
        <dbReference type="Proteomes" id="UP001250538"/>
    </source>
</evidence>
<sequence>MSEVKNGLLYSEEHEWVIAIEGNTVRVGITDHAQSQLGDIVFIEFPPVGTSLSAGDSMGSIESVKTVSELYCPVSGTITKVNDGLEASPELVNSSPYEDGWIAEVEVEGSVEEAVKHLLNAEQYTKLIDE</sequence>
<reference evidence="7" key="1">
    <citation type="submission" date="2023-09" db="EMBL/GenBank/DDBJ databases">
        <title>Paenibacillus sp. chi10 Genome sequencing and assembly.</title>
        <authorList>
            <person name="Kim I."/>
        </authorList>
    </citation>
    <scope>NUCLEOTIDE SEQUENCE [LARGE SCALE GENOMIC DNA]</scope>
    <source>
        <strain evidence="7">chi10</strain>
    </source>
</reference>
<proteinExistence type="inferred from homology"/>
<dbReference type="GO" id="GO:0009249">
    <property type="term" value="P:protein lipoylation"/>
    <property type="evidence" value="ECO:0007669"/>
    <property type="project" value="UniProtKB-UniRule"/>
</dbReference>
<dbReference type="AlphaFoldDB" id="A0AAJ2N6W0"/>
<name>A0AAJ2N6W0_9BACL</name>
<comment type="cofactor">
    <cofactor evidence="3">
        <name>(R)-lipoate</name>
        <dbReference type="ChEBI" id="CHEBI:83088"/>
    </cofactor>
    <text evidence="3">Binds 1 lipoyl cofactor covalently.</text>
</comment>